<dbReference type="Pfam" id="PF00156">
    <property type="entry name" value="Pribosyltran"/>
    <property type="match status" value="1"/>
</dbReference>
<dbReference type="InterPro" id="IPR029058">
    <property type="entry name" value="AB_hydrolase_fold"/>
</dbReference>
<keyword evidence="2" id="KW-0808">Transferase</keyword>
<protein>
    <submittedName>
        <fullName evidence="2">Phosphoribosyltransferase family protein</fullName>
    </submittedName>
</protein>
<gene>
    <name evidence="2" type="ORF">GCM10023191_065890</name>
</gene>
<accession>A0ABP8QNR8</accession>
<dbReference type="Gene3D" id="3.40.50.1820">
    <property type="entry name" value="alpha/beta hydrolase"/>
    <property type="match status" value="1"/>
</dbReference>
<evidence type="ECO:0000259" key="1">
    <source>
        <dbReference type="Pfam" id="PF00156"/>
    </source>
</evidence>
<dbReference type="SUPFAM" id="SSF53474">
    <property type="entry name" value="alpha/beta-Hydrolases"/>
    <property type="match status" value="1"/>
</dbReference>
<name>A0ABP8QNR8_9ACTN</name>
<dbReference type="SUPFAM" id="SSF53271">
    <property type="entry name" value="PRTase-like"/>
    <property type="match status" value="1"/>
</dbReference>
<organism evidence="2 3">
    <name type="scientific">Actinoallomurus oryzae</name>
    <dbReference type="NCBI Taxonomy" id="502180"/>
    <lineage>
        <taxon>Bacteria</taxon>
        <taxon>Bacillati</taxon>
        <taxon>Actinomycetota</taxon>
        <taxon>Actinomycetes</taxon>
        <taxon>Streptosporangiales</taxon>
        <taxon>Thermomonosporaceae</taxon>
        <taxon>Actinoallomurus</taxon>
    </lineage>
</organism>
<dbReference type="Gene3D" id="3.40.50.2020">
    <property type="match status" value="1"/>
</dbReference>
<dbReference type="Proteomes" id="UP001500503">
    <property type="component" value="Unassembled WGS sequence"/>
</dbReference>
<proteinExistence type="predicted"/>
<reference evidence="3" key="1">
    <citation type="journal article" date="2019" name="Int. J. Syst. Evol. Microbiol.">
        <title>The Global Catalogue of Microorganisms (GCM) 10K type strain sequencing project: providing services to taxonomists for standard genome sequencing and annotation.</title>
        <authorList>
            <consortium name="The Broad Institute Genomics Platform"/>
            <consortium name="The Broad Institute Genome Sequencing Center for Infectious Disease"/>
            <person name="Wu L."/>
            <person name="Ma J."/>
        </authorList>
    </citation>
    <scope>NUCLEOTIDE SEQUENCE [LARGE SCALE GENOMIC DNA]</scope>
    <source>
        <strain evidence="3">JCM 17933</strain>
    </source>
</reference>
<feature type="domain" description="Phosphoribosyltransferase" evidence="1">
    <location>
        <begin position="26"/>
        <end position="190"/>
    </location>
</feature>
<keyword evidence="2" id="KW-0328">Glycosyltransferase</keyword>
<dbReference type="EMBL" id="BAABHF010000041">
    <property type="protein sequence ID" value="GAA4507477.1"/>
    <property type="molecule type" value="Genomic_DNA"/>
</dbReference>
<dbReference type="InterPro" id="IPR029057">
    <property type="entry name" value="PRTase-like"/>
</dbReference>
<comment type="caution">
    <text evidence="2">The sequence shown here is derived from an EMBL/GenBank/DDBJ whole genome shotgun (WGS) entry which is preliminary data.</text>
</comment>
<sequence length="448" mass="46826">MKDELGRAEPGETGPVAVFLDRVDAGRHLAAVMRHLGADEPLVLGVPRGGVVVAAEVSRALGAPLDVLVVGKLSVPGQPDLVMGAIGEDQVTVINDNVVRLGGVNSKELAMVVSRARAELGERAGRLRAARPGMTLTGRAVIVVDDGIATGVSARTACRIARARGARRVVLAVPVGAADSVAWLRREATGIDEVICLDAPEAFSAVADCYADFAETTDDDVIGLLERHGCHYGGSGTERVLVTAGHACLPGRLAIPSDAAGIVVFAEDFAGTRLSARGEFMADALHRARLGTLCVDLRTPAEEFFGPDVVDVPLLARRLGEATDWLRRDPVIRELPVGYLGTGFGAAAALSAAARPVAQVTAVVSSGGLPHLAGRLLSSVRAAILLIVGSGDQRTLDLNRQAQQELTCENRLVVIPGAVHPLDDPAALRSSADLAREWFTAHLMTPSR</sequence>
<dbReference type="GO" id="GO:0016757">
    <property type="term" value="F:glycosyltransferase activity"/>
    <property type="evidence" value="ECO:0007669"/>
    <property type="project" value="UniProtKB-KW"/>
</dbReference>
<dbReference type="CDD" id="cd06223">
    <property type="entry name" value="PRTases_typeI"/>
    <property type="match status" value="1"/>
</dbReference>
<evidence type="ECO:0000313" key="3">
    <source>
        <dbReference type="Proteomes" id="UP001500503"/>
    </source>
</evidence>
<evidence type="ECO:0000313" key="2">
    <source>
        <dbReference type="EMBL" id="GAA4507477.1"/>
    </source>
</evidence>
<dbReference type="InterPro" id="IPR000836">
    <property type="entry name" value="PRTase_dom"/>
</dbReference>
<dbReference type="Gene3D" id="3.30.1310.20">
    <property type="entry name" value="PRTase-like"/>
    <property type="match status" value="1"/>
</dbReference>
<keyword evidence="3" id="KW-1185">Reference proteome</keyword>